<proteinExistence type="predicted"/>
<name>A0A1F2UY36_9ACTN</name>
<reference evidence="1 2" key="1">
    <citation type="journal article" date="2016" name="Nat. Commun.">
        <title>Thousands of microbial genomes shed light on interconnected biogeochemical processes in an aquifer system.</title>
        <authorList>
            <person name="Anantharaman K."/>
            <person name="Brown C.T."/>
            <person name="Hug L.A."/>
            <person name="Sharon I."/>
            <person name="Castelle C.J."/>
            <person name="Probst A.J."/>
            <person name="Thomas B.C."/>
            <person name="Singh A."/>
            <person name="Wilkins M.J."/>
            <person name="Karaoz U."/>
            <person name="Brodie E.L."/>
            <person name="Williams K.H."/>
            <person name="Hubbard S.S."/>
            <person name="Banfield J.F."/>
        </authorList>
    </citation>
    <scope>NUCLEOTIDE SEQUENCE [LARGE SCALE GENOMIC DNA]</scope>
</reference>
<dbReference type="AlphaFoldDB" id="A0A1F2UY36"/>
<protein>
    <recommendedName>
        <fullName evidence="3">Glycosyl transferase</fullName>
    </recommendedName>
</protein>
<evidence type="ECO:0000313" key="1">
    <source>
        <dbReference type="EMBL" id="OFW35613.1"/>
    </source>
</evidence>
<accession>A0A1F2UY36</accession>
<dbReference type="InterPro" id="IPR029044">
    <property type="entry name" value="Nucleotide-diphossugar_trans"/>
</dbReference>
<sequence length="396" mass="45487">MSDIAVFTIASKNYFAFAKTLLDSVRKVHPSGVDLYLFLADEAAGALPASGLPFDIVEAKDLPLKNLSRMAMQYDIMEFNTSIKPSCFAYLFAKKYKKVLYLDPDIQVYRPLDQLFSALETGSLLLTPHITEPLPESDNFIPPEQEYLRAGTYNLGFIGVSARDEGLRFTDWWGRKCEEQCFSESETGLFVDQKWVNLAPGLFSEVVISRDKGLNMAYWNLQERTLGPDLTVNGKTPLVFYHFSGINISDPSDISKYQTRYRLGDRPDLKDIFGAYCGQVTGNGHDKYRLLPYAYSNFSDGRRIGDFARRHYPAVSRRFPEPFRTGEGTYYEYLRRNNLLESPQASRPVAGSYTGQKKRFNWLLKMCCRLIGVDRYKNLMIYLRKISIIRNQDFWT</sequence>
<evidence type="ECO:0000313" key="2">
    <source>
        <dbReference type="Proteomes" id="UP000178086"/>
    </source>
</evidence>
<dbReference type="SUPFAM" id="SSF53448">
    <property type="entry name" value="Nucleotide-diphospho-sugar transferases"/>
    <property type="match status" value="1"/>
</dbReference>
<evidence type="ECO:0008006" key="3">
    <source>
        <dbReference type="Google" id="ProtNLM"/>
    </source>
</evidence>
<organism evidence="1 2">
    <name type="scientific">Candidatus Aquicultor primus</name>
    <dbReference type="NCBI Taxonomy" id="1797195"/>
    <lineage>
        <taxon>Bacteria</taxon>
        <taxon>Bacillati</taxon>
        <taxon>Actinomycetota</taxon>
        <taxon>Candidatus Aquicultoria</taxon>
        <taxon>Candidatus Aquicultorales</taxon>
        <taxon>Candidatus Aquicultoraceae</taxon>
        <taxon>Candidatus Aquicultor</taxon>
    </lineage>
</organism>
<dbReference type="EMBL" id="MELI01000012">
    <property type="protein sequence ID" value="OFW35613.1"/>
    <property type="molecule type" value="Genomic_DNA"/>
</dbReference>
<dbReference type="Gene3D" id="3.90.550.10">
    <property type="entry name" value="Spore Coat Polysaccharide Biosynthesis Protein SpsA, Chain A"/>
    <property type="match status" value="1"/>
</dbReference>
<comment type="caution">
    <text evidence="1">The sequence shown here is derived from an EMBL/GenBank/DDBJ whole genome shotgun (WGS) entry which is preliminary data.</text>
</comment>
<gene>
    <name evidence="1" type="ORF">A2074_04115</name>
</gene>
<dbReference type="Proteomes" id="UP000178086">
    <property type="component" value="Unassembled WGS sequence"/>
</dbReference>